<dbReference type="Pfam" id="PF00155">
    <property type="entry name" value="Aminotran_1_2"/>
    <property type="match status" value="1"/>
</dbReference>
<dbReference type="AlphaFoldDB" id="A0A1D9GKG7"/>
<dbReference type="InterPro" id="IPR050106">
    <property type="entry name" value="HistidinolP_aminotransfase"/>
</dbReference>
<evidence type="ECO:0000256" key="4">
    <source>
        <dbReference type="ARBA" id="ARBA00011738"/>
    </source>
</evidence>
<keyword evidence="5 9" id="KW-0032">Aminotransferase</keyword>
<dbReference type="NCBIfam" id="TIGR01141">
    <property type="entry name" value="hisC"/>
    <property type="match status" value="1"/>
</dbReference>
<dbReference type="HAMAP" id="MF_01023">
    <property type="entry name" value="HisC_aminotrans_2"/>
    <property type="match status" value="1"/>
</dbReference>
<keyword evidence="12" id="KW-1185">Reference proteome</keyword>
<dbReference type="EC" id="2.6.1.9" evidence="9"/>
<evidence type="ECO:0000313" key="11">
    <source>
        <dbReference type="EMBL" id="AOY88014.1"/>
    </source>
</evidence>
<dbReference type="GO" id="GO:0030170">
    <property type="term" value="F:pyridoxal phosphate binding"/>
    <property type="evidence" value="ECO:0007669"/>
    <property type="project" value="InterPro"/>
</dbReference>
<keyword evidence="6 9" id="KW-0808">Transferase</keyword>
<comment type="cofactor">
    <cofactor evidence="1 9">
        <name>pyridoxal 5'-phosphate</name>
        <dbReference type="ChEBI" id="CHEBI:597326"/>
    </cofactor>
</comment>
<dbReference type="PROSITE" id="PS00599">
    <property type="entry name" value="AA_TRANSFER_CLASS_2"/>
    <property type="match status" value="1"/>
</dbReference>
<dbReference type="InterPro" id="IPR015422">
    <property type="entry name" value="PyrdxlP-dep_Trfase_small"/>
</dbReference>
<reference evidence="11 12" key="1">
    <citation type="submission" date="2016-10" db="EMBL/GenBank/DDBJ databases">
        <title>Marinobacter salinus sp. nov., a moderately halophilic bacterium isolated from a tidal flat environment.</title>
        <authorList>
            <person name="Park S.-J."/>
        </authorList>
    </citation>
    <scope>NUCLEOTIDE SEQUENCE [LARGE SCALE GENOMIC DNA]</scope>
    <source>
        <strain evidence="11 12">Hb8</strain>
    </source>
</reference>
<evidence type="ECO:0000256" key="5">
    <source>
        <dbReference type="ARBA" id="ARBA00022576"/>
    </source>
</evidence>
<evidence type="ECO:0000256" key="2">
    <source>
        <dbReference type="ARBA" id="ARBA00005011"/>
    </source>
</evidence>
<keyword evidence="9" id="KW-0368">Histidine biosynthesis</keyword>
<dbReference type="Gene3D" id="3.40.640.10">
    <property type="entry name" value="Type I PLP-dependent aspartate aminotransferase-like (Major domain)"/>
    <property type="match status" value="1"/>
</dbReference>
<dbReference type="InterPro" id="IPR001917">
    <property type="entry name" value="Aminotrans_II_pyridoxalP_BS"/>
</dbReference>
<evidence type="ECO:0000256" key="3">
    <source>
        <dbReference type="ARBA" id="ARBA00007970"/>
    </source>
</evidence>
<dbReference type="InterPro" id="IPR015421">
    <property type="entry name" value="PyrdxlP-dep_Trfase_major"/>
</dbReference>
<evidence type="ECO:0000256" key="9">
    <source>
        <dbReference type="HAMAP-Rule" id="MF_01023"/>
    </source>
</evidence>
<dbReference type="InterPro" id="IPR005861">
    <property type="entry name" value="HisP_aminotrans"/>
</dbReference>
<dbReference type="EMBL" id="CP017715">
    <property type="protein sequence ID" value="AOY88014.1"/>
    <property type="molecule type" value="Genomic_DNA"/>
</dbReference>
<evidence type="ECO:0000256" key="7">
    <source>
        <dbReference type="ARBA" id="ARBA00022898"/>
    </source>
</evidence>
<dbReference type="SUPFAM" id="SSF53383">
    <property type="entry name" value="PLP-dependent transferases"/>
    <property type="match status" value="1"/>
</dbReference>
<evidence type="ECO:0000259" key="10">
    <source>
        <dbReference type="Pfam" id="PF00155"/>
    </source>
</evidence>
<accession>A0A1D9GKG7</accession>
<dbReference type="GO" id="GO:0004400">
    <property type="term" value="F:histidinol-phosphate transaminase activity"/>
    <property type="evidence" value="ECO:0007669"/>
    <property type="project" value="UniProtKB-UniRule"/>
</dbReference>
<dbReference type="UniPathway" id="UPA00031">
    <property type="reaction ID" value="UER00012"/>
</dbReference>
<gene>
    <name evidence="9" type="primary">hisC</name>
    <name evidence="11" type="ORF">BKP64_07435</name>
</gene>
<keyword evidence="9" id="KW-0028">Amino-acid biosynthesis</keyword>
<feature type="domain" description="Aminotransferase class I/classII large" evidence="10">
    <location>
        <begin position="38"/>
        <end position="362"/>
    </location>
</feature>
<name>A0A1D9GKG7_9GAMM</name>
<dbReference type="Gene3D" id="3.90.1150.10">
    <property type="entry name" value="Aspartate Aminotransferase, domain 1"/>
    <property type="match status" value="1"/>
</dbReference>
<evidence type="ECO:0000256" key="6">
    <source>
        <dbReference type="ARBA" id="ARBA00022679"/>
    </source>
</evidence>
<dbReference type="CDD" id="cd00609">
    <property type="entry name" value="AAT_like"/>
    <property type="match status" value="1"/>
</dbReference>
<dbReference type="PANTHER" id="PTHR43643">
    <property type="entry name" value="HISTIDINOL-PHOSPHATE AMINOTRANSFERASE 2"/>
    <property type="match status" value="1"/>
</dbReference>
<dbReference type="KEGG" id="msq:BKP64_07435"/>
<organism evidence="11 12">
    <name type="scientific">Marinobacter salinus</name>
    <dbReference type="NCBI Taxonomy" id="1874317"/>
    <lineage>
        <taxon>Bacteria</taxon>
        <taxon>Pseudomonadati</taxon>
        <taxon>Pseudomonadota</taxon>
        <taxon>Gammaproteobacteria</taxon>
        <taxon>Pseudomonadales</taxon>
        <taxon>Marinobacteraceae</taxon>
        <taxon>Marinobacter</taxon>
    </lineage>
</organism>
<evidence type="ECO:0000256" key="1">
    <source>
        <dbReference type="ARBA" id="ARBA00001933"/>
    </source>
</evidence>
<proteinExistence type="inferred from homology"/>
<protein>
    <recommendedName>
        <fullName evidence="9">Histidinol-phosphate aminotransferase</fullName>
        <ecNumber evidence="9">2.6.1.9</ecNumber>
    </recommendedName>
    <alternativeName>
        <fullName evidence="9">Imidazole acetol-phosphate transaminase</fullName>
    </alternativeName>
</protein>
<dbReference type="InterPro" id="IPR004839">
    <property type="entry name" value="Aminotransferase_I/II_large"/>
</dbReference>
<sequence>MAIDYQSLAVKGVQALSPYQPGKPIDELARELGLNPAEIIKLASNENPLGPSDKALSAAKAALSELCLYPDGNGFELKQALAGRLGVEMSQITLGNGSNDVLEVIARCFAARDSEIIFSQYAFAVYPIVTQAIGATGVSVPAKDWGHDLDAMVAAVTDRTRLIFVANPNNPTGTVHTADAVEAFLEKVPENVLVVLDEAYCEYLKGGQYPDGIRLLSRFPNLIVCRTFSKAWGLAALRVGYSVSSPAIADILNRVRQPFNVDTIALAAATAVLSDEAYLERSCEVNAAGLRQLEQALDDMGLPYIPSAGNFIAVEVGERAQEIYQALLAHGVIVRPVAGYGMPKHLRVSVGLPEENSRFIEALGHSLASVGQGT</sequence>
<dbReference type="PANTHER" id="PTHR43643:SF3">
    <property type="entry name" value="HISTIDINOL-PHOSPHATE AMINOTRANSFERASE"/>
    <property type="match status" value="1"/>
</dbReference>
<comment type="similarity">
    <text evidence="3 9">Belongs to the class-II pyridoxal-phosphate-dependent aminotransferase family. Histidinol-phosphate aminotransferase subfamily.</text>
</comment>
<feature type="modified residue" description="N6-(pyridoxal phosphate)lysine" evidence="9">
    <location>
        <position position="230"/>
    </location>
</feature>
<evidence type="ECO:0000256" key="8">
    <source>
        <dbReference type="ARBA" id="ARBA00047481"/>
    </source>
</evidence>
<dbReference type="RefSeq" id="WP_070968006.1">
    <property type="nucleotide sequence ID" value="NZ_CP017715.1"/>
</dbReference>
<dbReference type="GO" id="GO:0000105">
    <property type="term" value="P:L-histidine biosynthetic process"/>
    <property type="evidence" value="ECO:0007669"/>
    <property type="project" value="UniProtKB-UniRule"/>
</dbReference>
<dbReference type="STRING" id="1874317.BKP64_07435"/>
<comment type="catalytic activity">
    <reaction evidence="8 9">
        <text>L-histidinol phosphate + 2-oxoglutarate = 3-(imidazol-4-yl)-2-oxopropyl phosphate + L-glutamate</text>
        <dbReference type="Rhea" id="RHEA:23744"/>
        <dbReference type="ChEBI" id="CHEBI:16810"/>
        <dbReference type="ChEBI" id="CHEBI:29985"/>
        <dbReference type="ChEBI" id="CHEBI:57766"/>
        <dbReference type="ChEBI" id="CHEBI:57980"/>
        <dbReference type="EC" id="2.6.1.9"/>
    </reaction>
</comment>
<dbReference type="InterPro" id="IPR015424">
    <property type="entry name" value="PyrdxlP-dep_Trfase"/>
</dbReference>
<comment type="pathway">
    <text evidence="2 9">Amino-acid biosynthesis; L-histidine biosynthesis; L-histidine from 5-phospho-alpha-D-ribose 1-diphosphate: step 7/9.</text>
</comment>
<dbReference type="Proteomes" id="UP000177445">
    <property type="component" value="Chromosome"/>
</dbReference>
<evidence type="ECO:0000313" key="12">
    <source>
        <dbReference type="Proteomes" id="UP000177445"/>
    </source>
</evidence>
<keyword evidence="7 9" id="KW-0663">Pyridoxal phosphate</keyword>
<comment type="subunit">
    <text evidence="4 9">Homodimer.</text>
</comment>
<dbReference type="OrthoDB" id="9813612at2"/>